<organism evidence="2">
    <name type="scientific">Octopus bimaculoides</name>
    <name type="common">California two-spotted octopus</name>
    <dbReference type="NCBI Taxonomy" id="37653"/>
    <lineage>
        <taxon>Eukaryota</taxon>
        <taxon>Metazoa</taxon>
        <taxon>Spiralia</taxon>
        <taxon>Lophotrochozoa</taxon>
        <taxon>Mollusca</taxon>
        <taxon>Cephalopoda</taxon>
        <taxon>Coleoidea</taxon>
        <taxon>Octopodiformes</taxon>
        <taxon>Octopoda</taxon>
        <taxon>Incirrata</taxon>
        <taxon>Octopodidae</taxon>
        <taxon>Octopus</taxon>
    </lineage>
</organism>
<name>A0A0L8HB36_OCTBM</name>
<sequence length="173" mass="19691">MKLQEEETANIEFDDLSESDSDERRDVVAVDESMVKFKCRNSLKQYNTFKPISRGCKIWVLADKSGYFIDGETYTGKHAGKVTRDLGGNVVRKLTSQLKGGKQRLLDNYFTSYDQVNDLKGGQLFACGTVNKKRVKFPQSYKNDKDLERGEHDWFNSSGDGISAVKWKDKRGV</sequence>
<evidence type="ECO:0000313" key="2">
    <source>
        <dbReference type="EMBL" id="KOF86528.1"/>
    </source>
</evidence>
<gene>
    <name evidence="2" type="ORF">OCBIM_22018383mg</name>
</gene>
<dbReference type="PANTHER" id="PTHR46599:SF3">
    <property type="entry name" value="PIGGYBAC TRANSPOSABLE ELEMENT-DERIVED PROTEIN 4"/>
    <property type="match status" value="1"/>
</dbReference>
<accession>A0A0L8HB36</accession>
<feature type="domain" description="PiggyBac transposable element-derived protein" evidence="1">
    <location>
        <begin position="27"/>
        <end position="171"/>
    </location>
</feature>
<protein>
    <recommendedName>
        <fullName evidence="1">PiggyBac transposable element-derived protein domain-containing protein</fullName>
    </recommendedName>
</protein>
<dbReference type="STRING" id="37653.A0A0L8HB36"/>
<dbReference type="PANTHER" id="PTHR46599">
    <property type="entry name" value="PIGGYBAC TRANSPOSABLE ELEMENT-DERIVED PROTEIN 4"/>
    <property type="match status" value="1"/>
</dbReference>
<evidence type="ECO:0000259" key="1">
    <source>
        <dbReference type="Pfam" id="PF13843"/>
    </source>
</evidence>
<reference evidence="2" key="1">
    <citation type="submission" date="2015-07" db="EMBL/GenBank/DDBJ databases">
        <title>MeaNS - Measles Nucleotide Surveillance Program.</title>
        <authorList>
            <person name="Tran T."/>
            <person name="Druce J."/>
        </authorList>
    </citation>
    <scope>NUCLEOTIDE SEQUENCE</scope>
    <source>
        <strain evidence="2">UCB-OBI-ISO-001</strain>
        <tissue evidence="2">Gonad</tissue>
    </source>
</reference>
<dbReference type="Pfam" id="PF13843">
    <property type="entry name" value="DDE_Tnp_1_7"/>
    <property type="match status" value="1"/>
</dbReference>
<dbReference type="InterPro" id="IPR029526">
    <property type="entry name" value="PGBD"/>
</dbReference>
<proteinExistence type="predicted"/>
<dbReference type="EMBL" id="KQ418612">
    <property type="protein sequence ID" value="KOF86528.1"/>
    <property type="molecule type" value="Genomic_DNA"/>
</dbReference>
<dbReference type="AlphaFoldDB" id="A0A0L8HB36"/>